<dbReference type="Proteomes" id="UP000466442">
    <property type="component" value="Unassembled WGS sequence"/>
</dbReference>
<comment type="caution">
    <text evidence="2">The sequence shown here is derived from an EMBL/GenBank/DDBJ whole genome shotgun (WGS) entry which is preliminary data.</text>
</comment>
<dbReference type="Gene3D" id="3.30.70.360">
    <property type="match status" value="1"/>
</dbReference>
<evidence type="ECO:0000256" key="1">
    <source>
        <dbReference type="SAM" id="MobiDB-lite"/>
    </source>
</evidence>
<feature type="compositionally biased region" description="Basic residues" evidence="1">
    <location>
        <begin position="37"/>
        <end position="48"/>
    </location>
</feature>
<sequence>MSRKSNAGGGRKSVARKSVARKSVARKSLARKSNVGGKRKSSVGRKSSKGGGGVGGATTDAEKAKMRHPMYYIKQYLNNPENLESHYAFYRELLQKKDDLVNDCLHGRKRFVDWLAMFLRAEGLVVETREMPAQPLDIYGPDGPPPAVLAYPLAPDPSRWTMCIFGRYEQVEERIKDPALLFNGRICYRRRPPETWGVLATWLATFKALSVTRQPLPVNIKMCFTALQSDDAPTMVKFIESIKKEFLRFVDFFAYATTLSVTTLPGGIAYSGRGVCHFVMDISDGNPAPEICSSLTGPLRQTAHDAVYLLDDLEKDCVYSHLNMFEDFILPHRFLKLVRRVYVRDLQPIKGFFYRKKVLEVKEKRAEEMWRPAVSLQDIQAFSQHVRTPGIQNNRR</sequence>
<protein>
    <submittedName>
        <fullName evidence="2">Uncharacterized protein</fullName>
    </submittedName>
</protein>
<name>A0A8S9WRP8_APOLU</name>
<reference evidence="2" key="1">
    <citation type="journal article" date="2021" name="Mol. Ecol. Resour.">
        <title>Apolygus lucorum genome provides insights into omnivorousness and mesophyll feeding.</title>
        <authorList>
            <person name="Liu Y."/>
            <person name="Liu H."/>
            <person name="Wang H."/>
            <person name="Huang T."/>
            <person name="Liu B."/>
            <person name="Yang B."/>
            <person name="Yin L."/>
            <person name="Li B."/>
            <person name="Zhang Y."/>
            <person name="Zhang S."/>
            <person name="Jiang F."/>
            <person name="Zhang X."/>
            <person name="Ren Y."/>
            <person name="Wang B."/>
            <person name="Wang S."/>
            <person name="Lu Y."/>
            <person name="Wu K."/>
            <person name="Fan W."/>
            <person name="Wang G."/>
        </authorList>
    </citation>
    <scope>NUCLEOTIDE SEQUENCE</scope>
    <source>
        <strain evidence="2">12Hb</strain>
    </source>
</reference>
<evidence type="ECO:0000313" key="3">
    <source>
        <dbReference type="Proteomes" id="UP000466442"/>
    </source>
</evidence>
<feature type="compositionally biased region" description="Basic residues" evidence="1">
    <location>
        <begin position="13"/>
        <end position="30"/>
    </location>
</feature>
<dbReference type="Gene3D" id="3.40.630.10">
    <property type="entry name" value="Zn peptidases"/>
    <property type="match status" value="1"/>
</dbReference>
<accession>A0A8S9WRP8</accession>
<evidence type="ECO:0000313" key="2">
    <source>
        <dbReference type="EMBL" id="KAF6199337.1"/>
    </source>
</evidence>
<dbReference type="EMBL" id="WIXP02000015">
    <property type="protein sequence ID" value="KAF6199337.1"/>
    <property type="molecule type" value="Genomic_DNA"/>
</dbReference>
<feature type="region of interest" description="Disordered" evidence="1">
    <location>
        <begin position="1"/>
        <end position="60"/>
    </location>
</feature>
<dbReference type="OrthoDB" id="7832001at2759"/>
<dbReference type="AlphaFoldDB" id="A0A8S9WRP8"/>
<keyword evidence="3" id="KW-1185">Reference proteome</keyword>
<proteinExistence type="predicted"/>
<organism evidence="2 3">
    <name type="scientific">Apolygus lucorum</name>
    <name type="common">Small green plant bug</name>
    <name type="synonym">Lygocoris lucorum</name>
    <dbReference type="NCBI Taxonomy" id="248454"/>
    <lineage>
        <taxon>Eukaryota</taxon>
        <taxon>Metazoa</taxon>
        <taxon>Ecdysozoa</taxon>
        <taxon>Arthropoda</taxon>
        <taxon>Hexapoda</taxon>
        <taxon>Insecta</taxon>
        <taxon>Pterygota</taxon>
        <taxon>Neoptera</taxon>
        <taxon>Paraneoptera</taxon>
        <taxon>Hemiptera</taxon>
        <taxon>Heteroptera</taxon>
        <taxon>Panheteroptera</taxon>
        <taxon>Cimicomorpha</taxon>
        <taxon>Miridae</taxon>
        <taxon>Mirini</taxon>
        <taxon>Apolygus</taxon>
    </lineage>
</organism>
<gene>
    <name evidence="2" type="ORF">GE061_007363</name>
</gene>